<dbReference type="InterPro" id="IPR058600">
    <property type="entry name" value="YhjD-like"/>
</dbReference>
<dbReference type="RefSeq" id="WP_209862239.1">
    <property type="nucleotide sequence ID" value="NZ_JAGGLD010000003.1"/>
</dbReference>
<accession>A0ABS4JJG2</accession>
<organism evidence="1 2">
    <name type="scientific">Paenibacillus shirakamiensis</name>
    <dbReference type="NCBI Taxonomy" id="1265935"/>
    <lineage>
        <taxon>Bacteria</taxon>
        <taxon>Bacillati</taxon>
        <taxon>Bacillota</taxon>
        <taxon>Bacilli</taxon>
        <taxon>Bacillales</taxon>
        <taxon>Paenibacillaceae</taxon>
        <taxon>Paenibacillus</taxon>
    </lineage>
</organism>
<sequence length="129" mass="14983">MAVPQITSAELSMIKSSLALMFIRKVFERDAKILEQSGLLKSPEVYVSMIGEGIERVSILQSEVKNELRKQNIRIYRLTQDIDGIEAHYRCRKYEGTMRILWSSLRNEMPERMKAYLSIQPTETVLSTR</sequence>
<keyword evidence="2" id="KW-1185">Reference proteome</keyword>
<comment type="caution">
    <text evidence="1">The sequence shown here is derived from an EMBL/GenBank/DDBJ whole genome shotgun (WGS) entry which is preliminary data.</text>
</comment>
<protein>
    <submittedName>
        <fullName evidence="1">Transcriptional regulator</fullName>
    </submittedName>
</protein>
<evidence type="ECO:0000313" key="1">
    <source>
        <dbReference type="EMBL" id="MBP2001256.1"/>
    </source>
</evidence>
<dbReference type="Pfam" id="PF26325">
    <property type="entry name" value="YhjD"/>
    <property type="match status" value="1"/>
</dbReference>
<dbReference type="Proteomes" id="UP001519288">
    <property type="component" value="Unassembled WGS sequence"/>
</dbReference>
<evidence type="ECO:0000313" key="2">
    <source>
        <dbReference type="Proteomes" id="UP001519288"/>
    </source>
</evidence>
<reference evidence="1 2" key="1">
    <citation type="submission" date="2021-03" db="EMBL/GenBank/DDBJ databases">
        <title>Genomic Encyclopedia of Type Strains, Phase IV (KMG-IV): sequencing the most valuable type-strain genomes for metagenomic binning, comparative biology and taxonomic classification.</title>
        <authorList>
            <person name="Goeker M."/>
        </authorList>
    </citation>
    <scope>NUCLEOTIDE SEQUENCE [LARGE SCALE GENOMIC DNA]</scope>
    <source>
        <strain evidence="1 2">DSM 26806</strain>
    </source>
</reference>
<gene>
    <name evidence="1" type="ORF">J2Z69_002299</name>
</gene>
<dbReference type="EMBL" id="JAGGLD010000003">
    <property type="protein sequence ID" value="MBP2001256.1"/>
    <property type="molecule type" value="Genomic_DNA"/>
</dbReference>
<proteinExistence type="predicted"/>
<name>A0ABS4JJG2_9BACL</name>